<dbReference type="GO" id="GO:0009234">
    <property type="term" value="P:menaquinone biosynthetic process"/>
    <property type="evidence" value="ECO:0007669"/>
    <property type="project" value="UniProtKB-UniRule"/>
</dbReference>
<dbReference type="SFLD" id="SFLDF00009">
    <property type="entry name" value="o-succinylbenzoate_synthase"/>
    <property type="match status" value="1"/>
</dbReference>
<evidence type="ECO:0000256" key="4">
    <source>
        <dbReference type="ARBA" id="ARBA00023239"/>
    </source>
</evidence>
<evidence type="ECO:0000256" key="3">
    <source>
        <dbReference type="ARBA" id="ARBA00022842"/>
    </source>
</evidence>
<dbReference type="NCBIfam" id="TIGR01928">
    <property type="entry name" value="menC_lowGC_arch"/>
    <property type="match status" value="1"/>
</dbReference>
<comment type="caution">
    <text evidence="8">The sequence shown here is derived from an EMBL/GenBank/DDBJ whole genome shotgun (WGS) entry which is preliminary data.</text>
</comment>
<evidence type="ECO:0000256" key="5">
    <source>
        <dbReference type="ARBA" id="ARBA00029491"/>
    </source>
</evidence>
<dbReference type="Gene3D" id="3.20.20.120">
    <property type="entry name" value="Enolase-like C-terminal domain"/>
    <property type="match status" value="1"/>
</dbReference>
<comment type="cofactor">
    <cofactor evidence="1">
        <name>a divalent metal cation</name>
        <dbReference type="ChEBI" id="CHEBI:60240"/>
    </cofactor>
</comment>
<dbReference type="SMART" id="SM00922">
    <property type="entry name" value="MR_MLE"/>
    <property type="match status" value="1"/>
</dbReference>
<dbReference type="InterPro" id="IPR013342">
    <property type="entry name" value="Mandelate_racemase_C"/>
</dbReference>
<dbReference type="GO" id="GO:0043748">
    <property type="term" value="F:O-succinylbenzoate synthase activity"/>
    <property type="evidence" value="ECO:0007669"/>
    <property type="project" value="UniProtKB-EC"/>
</dbReference>
<evidence type="ECO:0000313" key="8">
    <source>
        <dbReference type="EMBL" id="PSR31403.1"/>
    </source>
</evidence>
<dbReference type="SFLD" id="SFLDS00001">
    <property type="entry name" value="Enolase"/>
    <property type="match status" value="1"/>
</dbReference>
<dbReference type="EC" id="4.2.1.113" evidence="5 6"/>
<reference evidence="8 9" key="1">
    <citation type="journal article" date="2014" name="BMC Genomics">
        <title>Comparison of environmental and isolate Sulfobacillus genomes reveals diverse carbon, sulfur, nitrogen, and hydrogen metabolisms.</title>
        <authorList>
            <person name="Justice N.B."/>
            <person name="Norman A."/>
            <person name="Brown C.T."/>
            <person name="Singh A."/>
            <person name="Thomas B.C."/>
            <person name="Banfield J.F."/>
        </authorList>
    </citation>
    <scope>NUCLEOTIDE SEQUENCE [LARGE SCALE GENOMIC DNA]</scope>
    <source>
        <strain evidence="8">AMDSBA4</strain>
    </source>
</reference>
<keyword evidence="4" id="KW-0456">Lyase</keyword>
<dbReference type="Proteomes" id="UP000242972">
    <property type="component" value="Unassembled WGS sequence"/>
</dbReference>
<organism evidence="8 9">
    <name type="scientific">Sulfobacillus benefaciens</name>
    <dbReference type="NCBI Taxonomy" id="453960"/>
    <lineage>
        <taxon>Bacteria</taxon>
        <taxon>Bacillati</taxon>
        <taxon>Bacillota</taxon>
        <taxon>Clostridia</taxon>
        <taxon>Eubacteriales</taxon>
        <taxon>Clostridiales Family XVII. Incertae Sedis</taxon>
        <taxon>Sulfobacillus</taxon>
    </lineage>
</organism>
<dbReference type="InterPro" id="IPR036849">
    <property type="entry name" value="Enolase-like_C_sf"/>
</dbReference>
<dbReference type="Gene3D" id="3.30.390.10">
    <property type="entry name" value="Enolase-like, N-terminal domain"/>
    <property type="match status" value="1"/>
</dbReference>
<dbReference type="UniPathway" id="UPA01057">
    <property type="reaction ID" value="UER00165"/>
</dbReference>
<dbReference type="UniPathway" id="UPA00079"/>
<dbReference type="Pfam" id="PF02746">
    <property type="entry name" value="MR_MLE_N"/>
    <property type="match status" value="1"/>
</dbReference>
<evidence type="ECO:0000256" key="2">
    <source>
        <dbReference type="ARBA" id="ARBA00022723"/>
    </source>
</evidence>
<dbReference type="InterPro" id="IPR010197">
    <property type="entry name" value="OSBS/NAAAR"/>
</dbReference>
<dbReference type="SFLD" id="SFLDG00180">
    <property type="entry name" value="muconate_cycloisomerase"/>
    <property type="match status" value="1"/>
</dbReference>
<dbReference type="SUPFAM" id="SSF54826">
    <property type="entry name" value="Enolase N-terminal domain-like"/>
    <property type="match status" value="1"/>
</dbReference>
<feature type="domain" description="Mandelate racemase/muconate lactonizing enzyme C-terminal" evidence="7">
    <location>
        <begin position="144"/>
        <end position="237"/>
    </location>
</feature>
<dbReference type="GO" id="GO:0046872">
    <property type="term" value="F:metal ion binding"/>
    <property type="evidence" value="ECO:0007669"/>
    <property type="project" value="UniProtKB-KW"/>
</dbReference>
<keyword evidence="2" id="KW-0479">Metal-binding</keyword>
<dbReference type="AlphaFoldDB" id="A0A2T2XA59"/>
<dbReference type="CDD" id="cd03317">
    <property type="entry name" value="NAAAR"/>
    <property type="match status" value="1"/>
</dbReference>
<dbReference type="PANTHER" id="PTHR48073:SF5">
    <property type="entry name" value="O-SUCCINYLBENZOATE SYNTHASE"/>
    <property type="match status" value="1"/>
</dbReference>
<dbReference type="InterPro" id="IPR029065">
    <property type="entry name" value="Enolase_C-like"/>
</dbReference>
<dbReference type="EMBL" id="PXYW01000063">
    <property type="protein sequence ID" value="PSR31403.1"/>
    <property type="molecule type" value="Genomic_DNA"/>
</dbReference>
<dbReference type="SUPFAM" id="SSF51604">
    <property type="entry name" value="Enolase C-terminal domain-like"/>
    <property type="match status" value="1"/>
</dbReference>
<protein>
    <recommendedName>
        <fullName evidence="5 6">o-succinylbenzoate synthase</fullName>
        <ecNumber evidence="5 6">4.2.1.113</ecNumber>
    </recommendedName>
</protein>
<keyword evidence="3" id="KW-0460">Magnesium</keyword>
<dbReference type="GO" id="GO:0016854">
    <property type="term" value="F:racemase and epimerase activity"/>
    <property type="evidence" value="ECO:0007669"/>
    <property type="project" value="UniProtKB-ARBA"/>
</dbReference>
<evidence type="ECO:0000256" key="6">
    <source>
        <dbReference type="NCBIfam" id="TIGR01928"/>
    </source>
</evidence>
<gene>
    <name evidence="8" type="primary">menC</name>
    <name evidence="8" type="ORF">C7B46_16825</name>
</gene>
<dbReference type="InterPro" id="IPR029017">
    <property type="entry name" value="Enolase-like_N"/>
</dbReference>
<name>A0A2T2XA59_9FIRM</name>
<dbReference type="InterPro" id="IPR013341">
    <property type="entry name" value="Mandelate_racemase_N_dom"/>
</dbReference>
<dbReference type="PANTHER" id="PTHR48073">
    <property type="entry name" value="O-SUCCINYLBENZOATE SYNTHASE-RELATED"/>
    <property type="match status" value="1"/>
</dbReference>
<dbReference type="Pfam" id="PF13378">
    <property type="entry name" value="MR_MLE_C"/>
    <property type="match status" value="1"/>
</dbReference>
<proteinExistence type="predicted"/>
<sequence>MKIEQVIVHFVELPLKTPFETSFGVETVKSCWILELKSAGITGYAESVADVEPLYSEETHASVYYAWRNHILPRLIGQDLDSPESVRRILEPIRGNRMAKAAIEMAVWDWWAKSLNQPLSQLLQGDPQKTRIPVGVSIGIQPTDQALVDVAEQYLAQGYQRLKVKIKPGREFEPLSRLRRAVGDDVRIMADANSAYRLTDIPILKQLDSLNLMMLEQPLAEDDYVDHAQLAKEIDTPICLDESIRSAEDARRAISLGSAEIINIKVGRVGGLSEAKRIHNLAMEHQVPVWCGGMLETGIGRAHNLHLTTLPNFVLPGDTSASDRYFHEDIIANPFVLNSDGTLTVPTGPGIGVFPDSDKLNRFSTYHEAWDMPKAHLGGGKPNATTLGF</sequence>
<evidence type="ECO:0000256" key="1">
    <source>
        <dbReference type="ARBA" id="ARBA00001968"/>
    </source>
</evidence>
<evidence type="ECO:0000259" key="7">
    <source>
        <dbReference type="SMART" id="SM00922"/>
    </source>
</evidence>
<accession>A0A2T2XA59</accession>
<evidence type="ECO:0000313" key="9">
    <source>
        <dbReference type="Proteomes" id="UP000242972"/>
    </source>
</evidence>